<evidence type="ECO:0000313" key="3">
    <source>
        <dbReference type="RefSeq" id="XP_033456156.1"/>
    </source>
</evidence>
<reference evidence="3" key="1">
    <citation type="submission" date="2020-01" db="EMBL/GenBank/DDBJ databases">
        <authorList>
            <consortium name="DOE Joint Genome Institute"/>
            <person name="Haridas S."/>
            <person name="Albert R."/>
            <person name="Binder M."/>
            <person name="Bloem J."/>
            <person name="Labutti K."/>
            <person name="Salamov A."/>
            <person name="Andreopoulos B."/>
            <person name="Baker S.E."/>
            <person name="Barry K."/>
            <person name="Bills G."/>
            <person name="Bluhm B.H."/>
            <person name="Cannon C."/>
            <person name="Castanera R."/>
            <person name="Culley D.E."/>
            <person name="Daum C."/>
            <person name="Ezra D."/>
            <person name="Gonzalez J.B."/>
            <person name="Henrissat B."/>
            <person name="Kuo A."/>
            <person name="Liang C."/>
            <person name="Lipzen A."/>
            <person name="Lutzoni F."/>
            <person name="Magnuson J."/>
            <person name="Mondo S."/>
            <person name="Nolan M."/>
            <person name="Ohm R."/>
            <person name="Pangilinan J."/>
            <person name="Park H.-J."/>
            <person name="Ramirez L."/>
            <person name="Alfaro M."/>
            <person name="Sun H."/>
            <person name="Tritt A."/>
            <person name="Yoshinaga Y."/>
            <person name="Zwiers L.-H."/>
            <person name="Turgeon B.G."/>
            <person name="Goodwin S.B."/>
            <person name="Spatafora J.W."/>
            <person name="Crous P.W."/>
            <person name="Grigoriev I.V."/>
        </authorList>
    </citation>
    <scope>NUCLEOTIDE SEQUENCE</scope>
    <source>
        <strain evidence="3">CBS 342.82</strain>
    </source>
</reference>
<dbReference type="GeneID" id="54363557"/>
<keyword evidence="2" id="KW-1185">Reference proteome</keyword>
<keyword evidence="1" id="KW-0732">Signal</keyword>
<sequence length="236" mass="25632">MQFHQHPTLVTILLSLSLLHLRITDALYFRLNPLIASLTTIPTSDPPTYGDATRPSPASPSERYYDVTFTVSNPDAVWEQGGRGEVYCDVYWQAPSPPPSCWQPCSSSPPSSSSSSDPNSLTGAYFARISPGGFVSVGDFALDIWQGYIYEIGNHNNATVVLKEDDGGWECARSVGTNGIVVDRCEVGKDGPAVEKVVETWHNGADPGNVCGREEGLVGRGKTCIYKRREESGLKC</sequence>
<evidence type="ECO:0000313" key="2">
    <source>
        <dbReference type="Proteomes" id="UP000504637"/>
    </source>
</evidence>
<proteinExistence type="predicted"/>
<gene>
    <name evidence="3" type="ORF">K489DRAFT_384019</name>
</gene>
<reference evidence="3" key="2">
    <citation type="submission" date="2020-04" db="EMBL/GenBank/DDBJ databases">
        <authorList>
            <consortium name="NCBI Genome Project"/>
        </authorList>
    </citation>
    <scope>NUCLEOTIDE SEQUENCE</scope>
    <source>
        <strain evidence="3">CBS 342.82</strain>
    </source>
</reference>
<dbReference type="OrthoDB" id="3642993at2759"/>
<reference evidence="3" key="3">
    <citation type="submission" date="2025-08" db="UniProtKB">
        <authorList>
            <consortium name="RefSeq"/>
        </authorList>
    </citation>
    <scope>IDENTIFICATION</scope>
    <source>
        <strain evidence="3">CBS 342.82</strain>
    </source>
</reference>
<dbReference type="AlphaFoldDB" id="A0A6J3LTK6"/>
<evidence type="ECO:0000256" key="1">
    <source>
        <dbReference type="SAM" id="SignalP"/>
    </source>
</evidence>
<protein>
    <submittedName>
        <fullName evidence="3">Uncharacterized protein</fullName>
    </submittedName>
</protein>
<name>A0A6J3LTK6_9PEZI</name>
<organism evidence="3">
    <name type="scientific">Dissoconium aciculare CBS 342.82</name>
    <dbReference type="NCBI Taxonomy" id="1314786"/>
    <lineage>
        <taxon>Eukaryota</taxon>
        <taxon>Fungi</taxon>
        <taxon>Dikarya</taxon>
        <taxon>Ascomycota</taxon>
        <taxon>Pezizomycotina</taxon>
        <taxon>Dothideomycetes</taxon>
        <taxon>Dothideomycetidae</taxon>
        <taxon>Mycosphaerellales</taxon>
        <taxon>Dissoconiaceae</taxon>
        <taxon>Dissoconium</taxon>
    </lineage>
</organism>
<feature type="signal peptide" evidence="1">
    <location>
        <begin position="1"/>
        <end position="26"/>
    </location>
</feature>
<accession>A0A6J3LTK6</accession>
<dbReference type="RefSeq" id="XP_033456156.1">
    <property type="nucleotide sequence ID" value="XM_033605757.1"/>
</dbReference>
<feature type="chain" id="PRO_5027040035" evidence="1">
    <location>
        <begin position="27"/>
        <end position="236"/>
    </location>
</feature>
<dbReference type="Proteomes" id="UP000504637">
    <property type="component" value="Unplaced"/>
</dbReference>